<dbReference type="OrthoDB" id="6162046at2759"/>
<keyword evidence="5" id="KW-1267">Proteomics identification</keyword>
<dbReference type="ExpressionAtlas" id="E9Q295">
    <property type="expression patterns" value="baseline and differential"/>
</dbReference>
<dbReference type="Pfam" id="PF15709">
    <property type="entry name" value="DUF4670"/>
    <property type="match status" value="1"/>
</dbReference>
<feature type="compositionally biased region" description="Basic and acidic residues" evidence="1">
    <location>
        <begin position="660"/>
        <end position="675"/>
    </location>
</feature>
<dbReference type="KEGG" id="mmu:381260"/>
<feature type="region of interest" description="Disordered" evidence="1">
    <location>
        <begin position="583"/>
        <end position="619"/>
    </location>
</feature>
<organism evidence="2 4">
    <name type="scientific">Mus musculus</name>
    <name type="common">Mouse</name>
    <dbReference type="NCBI Taxonomy" id="10090"/>
    <lineage>
        <taxon>Eukaryota</taxon>
        <taxon>Metazoa</taxon>
        <taxon>Chordata</taxon>
        <taxon>Craniata</taxon>
        <taxon>Vertebrata</taxon>
        <taxon>Euteleostomi</taxon>
        <taxon>Mammalia</taxon>
        <taxon>Eutheria</taxon>
        <taxon>Euarchontoglires</taxon>
        <taxon>Glires</taxon>
        <taxon>Rodentia</taxon>
        <taxon>Myomorpha</taxon>
        <taxon>Muroidea</taxon>
        <taxon>Muridae</taxon>
        <taxon>Murinae</taxon>
        <taxon>Mus</taxon>
        <taxon>Mus</taxon>
    </lineage>
</organism>
<dbReference type="RNAct" id="E9Q295">
    <property type="molecule type" value="protein"/>
</dbReference>
<feature type="compositionally biased region" description="Basic and acidic residues" evidence="1">
    <location>
        <begin position="1"/>
        <end position="10"/>
    </location>
</feature>
<dbReference type="Ensembl" id="ENSMUST00000114243.8">
    <property type="protein sequence ID" value="ENSMUSP00000109881.2"/>
    <property type="gene ID" value="ENSMUSG00000047361.17"/>
</dbReference>
<feature type="region of interest" description="Disordered" evidence="1">
    <location>
        <begin position="1"/>
        <end position="28"/>
    </location>
</feature>
<dbReference type="Bgee" id="ENSMUSG00000047361">
    <property type="expression patterns" value="Expressed in spermatid and 62 other cell types or tissues"/>
</dbReference>
<feature type="region of interest" description="Disordered" evidence="1">
    <location>
        <begin position="1002"/>
        <end position="1026"/>
    </location>
</feature>
<proteinExistence type="evidence at protein level"/>
<dbReference type="STRING" id="10090.ENSMUSP00000109881"/>
<gene>
    <name evidence="2 3" type="primary">Gm973</name>
</gene>
<accession>E9Q295</accession>
<feature type="region of interest" description="Disordered" evidence="1">
    <location>
        <begin position="825"/>
        <end position="861"/>
    </location>
</feature>
<evidence type="ECO:0000313" key="4">
    <source>
        <dbReference type="Proteomes" id="UP000000589"/>
    </source>
</evidence>
<dbReference type="PANTHER" id="PTHR21937:SF5">
    <property type="entry name" value="GENE 973-RELATED"/>
    <property type="match status" value="1"/>
</dbReference>
<dbReference type="VEuPathDB" id="HostDB:ENSMUSG00000047361"/>
<feature type="compositionally biased region" description="Basic residues" evidence="1">
    <location>
        <begin position="754"/>
        <end position="764"/>
    </location>
</feature>
<reference evidence="2 4" key="2">
    <citation type="journal article" date="2011" name="PLoS Biol.">
        <title>Modernizing reference genome assemblies.</title>
        <authorList>
            <person name="Church D.M."/>
            <person name="Schneider V.A."/>
            <person name="Graves T."/>
            <person name="Auger K."/>
            <person name="Cunningham F."/>
            <person name="Bouk N."/>
            <person name="Chen H.C."/>
            <person name="Agarwala R."/>
            <person name="McLaren W.M."/>
            <person name="Ritchie G.R."/>
            <person name="Albracht D."/>
            <person name="Kremitzki M."/>
            <person name="Rock S."/>
            <person name="Kotkiewicz H."/>
            <person name="Kremitzki C."/>
            <person name="Wollam A."/>
            <person name="Trani L."/>
            <person name="Fulton L."/>
            <person name="Fulton R."/>
            <person name="Matthews L."/>
            <person name="Whitehead S."/>
            <person name="Chow W."/>
            <person name="Torrance J."/>
            <person name="Dunn M."/>
            <person name="Harden G."/>
            <person name="Threadgold G."/>
            <person name="Wood J."/>
            <person name="Collins J."/>
            <person name="Heath P."/>
            <person name="Griffiths G."/>
            <person name="Pelan S."/>
            <person name="Grafham D."/>
            <person name="Eichler E.E."/>
            <person name="Weinstock G."/>
            <person name="Mardis E.R."/>
            <person name="Wilson R.K."/>
            <person name="Howe K."/>
            <person name="Flicek P."/>
            <person name="Hubbard T."/>
        </authorList>
    </citation>
    <scope>NUCLEOTIDE SEQUENCE [LARGE SCALE GENOMIC DNA]</scope>
    <source>
        <strain evidence="2 4">C57BL/6J</strain>
    </source>
</reference>
<sequence length="1059" mass="120951">MKAVAREPDATSRPLQQRRNTSTEARSAGDYLNWKSPEDYILVSKAQNGDSASQHSWNLFLPKTFSTRKGALILYSEGLAVSAWTPRDRKRGPRKKQDLGLHTLRDLKEAILAYGRRKRKQDSAWRPYLYFRSKPESQTQRQIQPGYSAKRYLRGFLRTWPPDIMHRLQCAGHIKDSVLLQDSQLGIPKNLRPQQDLSGVPPKYHLLPVIPSFRIQQRSSYAQGLDEWEIDTYMDQGSVAQNHSNPDTHLMSVRRQLWQEDELQAEDTLRESHLRVHASEQSHNGKSQQASREVLGRASFSYFQLPTDKSLFSFYCGAFPDKQRNMKPHKARGGCLSQEPPVERCLFPPLASAVGSEQNTLGETKKKKALRTLKLPPVSEEPPGVLKPRRSRFKDSEPPKELFIIPMEIHFHAAQPPKEKASRRGARHPESEPEEATPLWWPPMKHLYLERPRGITVHLPVDSSQDTPSPQEDGDILAQSVNQPLGLLPPMKGKKSSEIQRDMDRTRTSGFSSPTGCPNERAPPAGPEDSRDLTLKHFLLSPDGENVCLTLPRLMGTEVLPLGQANAGAGASLHGNLYETSSRLAQAAESQERGSELDSHEEPGGPLRGNAKDSQDPELRNKTLACLSTSLAEYNQPSEADTLKSMDGDYNVHHLHRGPLKREPAFPKKLASETPRKKKKRRSKLLNQKTGVGINHGKDLVDKAKRKKRTKTHQAKALKKEREERGLGQAEAAGGKPKHSKIKKKSELTPKKEKLGRKMKRTHKERNMEMAAGLSKSDITNSKEAGGTSHQGLLRSHSAAGQLSLELDALESQVAIDGRLSSIQATDVASDMECEEERSHEDPSKALQDKKQQEKASRDRIRIEKAEMRWLKVEQRRREQEELTWLHKEQLEKAEKMKEELELEQQRRTEENRLRKQRLEEERQQQEEAEKKRRLQLQAARERARQQQEELRRKLQEIQRKKQQEAAERAEAEKQRQKELEMQLAEEQKRLMEMAEEERLEYQQQKLAAEEKARQEAEERRKQEEEAAKLALEEATKLAQEQIRYLDRGTTAVRACSEA</sequence>
<reference evidence="2" key="3">
    <citation type="submission" date="2025-08" db="UniProtKB">
        <authorList>
            <consortium name="Ensembl"/>
        </authorList>
    </citation>
    <scope>IDENTIFICATION</scope>
    <source>
        <strain evidence="2">C57BL/6J</strain>
    </source>
</reference>
<dbReference type="Proteomes" id="UP000000589">
    <property type="component" value="Chromosome 1"/>
</dbReference>
<feature type="compositionally biased region" description="Basic and acidic residues" evidence="1">
    <location>
        <begin position="1008"/>
        <end position="1026"/>
    </location>
</feature>
<dbReference type="AlphaFoldDB" id="E9Q295"/>
<dbReference type="PeptideAtlas" id="E9Q295"/>
<dbReference type="RefSeq" id="NP_001013793.2">
    <property type="nucleotide sequence ID" value="NM_001013771.2"/>
</dbReference>
<protein>
    <submittedName>
        <fullName evidence="2">Predicted gene 973</fullName>
    </submittedName>
</protein>
<feature type="compositionally biased region" description="Polar residues" evidence="1">
    <location>
        <begin position="13"/>
        <end position="25"/>
    </location>
</feature>
<feature type="compositionally biased region" description="Basic and acidic residues" evidence="1">
    <location>
        <begin position="610"/>
        <end position="619"/>
    </location>
</feature>
<feature type="region of interest" description="Disordered" evidence="1">
    <location>
        <begin position="642"/>
        <end position="795"/>
    </location>
</feature>
<name>E9Q295_MOUSE</name>
<feature type="compositionally biased region" description="Basic and acidic residues" evidence="1">
    <location>
        <begin position="896"/>
        <end position="931"/>
    </location>
</feature>
<feature type="compositionally biased region" description="Basic and acidic residues" evidence="1">
    <location>
        <begin position="642"/>
        <end position="652"/>
    </location>
</feature>
<feature type="compositionally biased region" description="Basic and acidic residues" evidence="1">
    <location>
        <begin position="590"/>
        <end position="603"/>
    </location>
</feature>
<evidence type="ECO:0000313" key="3">
    <source>
        <dbReference type="MGI" id="MGI:2685819"/>
    </source>
</evidence>
<feature type="region of interest" description="Disordered" evidence="1">
    <location>
        <begin position="896"/>
        <end position="981"/>
    </location>
</feature>
<feature type="compositionally biased region" description="Basic and acidic residues" evidence="1">
    <location>
        <begin position="940"/>
        <end position="981"/>
    </location>
</feature>
<feature type="compositionally biased region" description="Basic and acidic residues" evidence="1">
    <location>
        <begin position="495"/>
        <end position="507"/>
    </location>
</feature>
<dbReference type="ProteomicsDB" id="357216"/>
<dbReference type="PaxDb" id="10090-ENSMUSP00000109881"/>
<dbReference type="SMR" id="E9Q295"/>
<feature type="region of interest" description="Disordered" evidence="1">
    <location>
        <begin position="483"/>
        <end position="531"/>
    </location>
</feature>
<dbReference type="InParanoid" id="E9Q295"/>
<evidence type="ECO:0000313" key="2">
    <source>
        <dbReference type="Ensembl" id="ENSMUSP00000109881.2"/>
    </source>
</evidence>
<dbReference type="BioGRID-ORCS" id="381260">
    <property type="hits" value="2 hits in 70 CRISPR screens"/>
</dbReference>
<feature type="compositionally biased region" description="Basic and acidic residues" evidence="1">
    <location>
        <begin position="417"/>
        <end position="431"/>
    </location>
</feature>
<dbReference type="GeneID" id="381260"/>
<dbReference type="HOGENOM" id="CLU_296460_0_0_1"/>
<evidence type="ECO:0007829" key="5">
    <source>
        <dbReference type="ProteomicsDB" id="E9Q295"/>
    </source>
</evidence>
<reference evidence="2" key="4">
    <citation type="submission" date="2025-09" db="UniProtKB">
        <authorList>
            <consortium name="Ensembl"/>
        </authorList>
    </citation>
    <scope>IDENTIFICATION</scope>
    <source>
        <strain evidence="2">C57BL/6J</strain>
    </source>
</reference>
<reference evidence="2 4" key="1">
    <citation type="journal article" date="2009" name="PLoS Biol.">
        <title>Lineage-specific biology revealed by a finished genome assembly of the mouse.</title>
        <authorList>
            <consortium name="Mouse Genome Sequencing Consortium"/>
            <person name="Church D.M."/>
            <person name="Goodstadt L."/>
            <person name="Hillier L.W."/>
            <person name="Zody M.C."/>
            <person name="Goldstein S."/>
            <person name="She X."/>
            <person name="Bult C.J."/>
            <person name="Agarwala R."/>
            <person name="Cherry J.L."/>
            <person name="DiCuccio M."/>
            <person name="Hlavina W."/>
            <person name="Kapustin Y."/>
            <person name="Meric P."/>
            <person name="Maglott D."/>
            <person name="Birtle Z."/>
            <person name="Marques A.C."/>
            <person name="Graves T."/>
            <person name="Zhou S."/>
            <person name="Teague B."/>
            <person name="Potamousis K."/>
            <person name="Churas C."/>
            <person name="Place M."/>
            <person name="Herschleb J."/>
            <person name="Runnheim R."/>
            <person name="Forrest D."/>
            <person name="Amos-Landgraf J."/>
            <person name="Schwartz D.C."/>
            <person name="Cheng Z."/>
            <person name="Lindblad-Toh K."/>
            <person name="Eichler E.E."/>
            <person name="Ponting C.P."/>
        </authorList>
    </citation>
    <scope>NUCLEOTIDE SEQUENCE [LARGE SCALE GENOMIC DNA]</scope>
    <source>
        <strain evidence="2 4">C57BL/6J</strain>
    </source>
</reference>
<dbReference type="OMA" id="HMNLYET"/>
<dbReference type="AGR" id="MGI:2685819"/>
<dbReference type="MGI" id="MGI:2685819">
    <property type="gene designation" value="Gm973"/>
</dbReference>
<keyword evidence="4" id="KW-1185">Reference proteome</keyword>
<feature type="region of interest" description="Disordered" evidence="1">
    <location>
        <begin position="415"/>
        <end position="438"/>
    </location>
</feature>
<feature type="compositionally biased region" description="Basic residues" evidence="1">
    <location>
        <begin position="704"/>
        <end position="717"/>
    </location>
</feature>
<dbReference type="InterPro" id="IPR031440">
    <property type="entry name" value="DUF4670"/>
</dbReference>
<evidence type="ECO:0000256" key="1">
    <source>
        <dbReference type="SAM" id="MobiDB-lite"/>
    </source>
</evidence>
<dbReference type="UCSC" id="uc007bdv.1">
    <property type="organism name" value="mouse"/>
</dbReference>
<feature type="compositionally biased region" description="Polar residues" evidence="1">
    <location>
        <begin position="777"/>
        <end position="791"/>
    </location>
</feature>
<dbReference type="GeneTree" id="ENSGT00860000133854"/>
<dbReference type="PANTHER" id="PTHR21937">
    <property type="entry name" value="CCDC66 DOMAIN-CONTAINING PROTEIN"/>
    <property type="match status" value="1"/>
</dbReference>
<feature type="compositionally biased region" description="Basic and acidic residues" evidence="1">
    <location>
        <begin position="837"/>
        <end position="861"/>
    </location>
</feature>
<dbReference type="eggNOG" id="KOG0181">
    <property type="taxonomic scope" value="Eukaryota"/>
</dbReference>
<dbReference type="Antibodypedia" id="81775">
    <property type="antibodies" value="2 antibodies from 2 providers"/>
</dbReference>